<proteinExistence type="inferred from homology"/>
<gene>
    <name evidence="3" type="ORF">BES08_00975</name>
</gene>
<dbReference type="PRINTS" id="PR00081">
    <property type="entry name" value="GDHRDH"/>
</dbReference>
<name>A0A1D8A044_9SPHN</name>
<accession>A0A1D8A044</accession>
<dbReference type="OrthoDB" id="286404at2"/>
<evidence type="ECO:0000313" key="4">
    <source>
        <dbReference type="Proteomes" id="UP000094626"/>
    </source>
</evidence>
<dbReference type="InterPro" id="IPR002347">
    <property type="entry name" value="SDR_fam"/>
</dbReference>
<keyword evidence="2" id="KW-0560">Oxidoreductase</keyword>
<evidence type="ECO:0000256" key="2">
    <source>
        <dbReference type="ARBA" id="ARBA00023002"/>
    </source>
</evidence>
<comment type="similarity">
    <text evidence="1">Belongs to the short-chain dehydrogenases/reductases (SDR) family.</text>
</comment>
<evidence type="ECO:0000256" key="1">
    <source>
        <dbReference type="ARBA" id="ARBA00006484"/>
    </source>
</evidence>
<dbReference type="PANTHER" id="PTHR43669:SF3">
    <property type="entry name" value="ALCOHOL DEHYDROGENASE, PUTATIVE (AFU_ORTHOLOGUE AFUA_3G03445)-RELATED"/>
    <property type="match status" value="1"/>
</dbReference>
<dbReference type="EMBL" id="CP017075">
    <property type="protein sequence ID" value="AOR75488.1"/>
    <property type="molecule type" value="Genomic_DNA"/>
</dbReference>
<dbReference type="AlphaFoldDB" id="A0A1D8A044"/>
<dbReference type="Pfam" id="PF13561">
    <property type="entry name" value="adh_short_C2"/>
    <property type="match status" value="1"/>
</dbReference>
<evidence type="ECO:0000313" key="3">
    <source>
        <dbReference type="EMBL" id="AOR75488.1"/>
    </source>
</evidence>
<dbReference type="Proteomes" id="UP000094626">
    <property type="component" value="Chromosome"/>
</dbReference>
<dbReference type="GO" id="GO:0016491">
    <property type="term" value="F:oxidoreductase activity"/>
    <property type="evidence" value="ECO:0007669"/>
    <property type="project" value="UniProtKB-KW"/>
</dbReference>
<keyword evidence="4" id="KW-1185">Reference proteome</keyword>
<dbReference type="InterPro" id="IPR036291">
    <property type="entry name" value="NAD(P)-bd_dom_sf"/>
</dbReference>
<organism evidence="3 4">
    <name type="scientific">Novosphingobium resinovorum</name>
    <dbReference type="NCBI Taxonomy" id="158500"/>
    <lineage>
        <taxon>Bacteria</taxon>
        <taxon>Pseudomonadati</taxon>
        <taxon>Pseudomonadota</taxon>
        <taxon>Alphaproteobacteria</taxon>
        <taxon>Sphingomonadales</taxon>
        <taxon>Sphingomonadaceae</taxon>
        <taxon>Novosphingobium</taxon>
    </lineage>
</organism>
<reference evidence="4" key="1">
    <citation type="journal article" date="2017" name="J. Biotechnol.">
        <title>Complete genome sequence of Novosphingobium resinovorum SA1, a versatile xenobiotic-degrading bacterium capable of utilizing sulfanilic acid.</title>
        <authorList>
            <person name="Hegedus B."/>
            <person name="Kos P.B."/>
            <person name="Balint B."/>
            <person name="Maroti G."/>
            <person name="Gan H.M."/>
            <person name="Perei K."/>
            <person name="Rakhely G."/>
        </authorList>
    </citation>
    <scope>NUCLEOTIDE SEQUENCE [LARGE SCALE GENOMIC DNA]</scope>
    <source>
        <strain evidence="4">SA1</strain>
    </source>
</reference>
<protein>
    <submittedName>
        <fullName evidence="3">Oxidoreductase</fullName>
    </submittedName>
</protein>
<dbReference type="RefSeq" id="WP_069707450.1">
    <property type="nucleotide sequence ID" value="NZ_CP017075.1"/>
</dbReference>
<dbReference type="KEGG" id="nre:BES08_00975"/>
<dbReference type="Gene3D" id="3.40.50.720">
    <property type="entry name" value="NAD(P)-binding Rossmann-like Domain"/>
    <property type="match status" value="1"/>
</dbReference>
<dbReference type="SUPFAM" id="SSF51735">
    <property type="entry name" value="NAD(P)-binding Rossmann-fold domains"/>
    <property type="match status" value="1"/>
</dbReference>
<dbReference type="CDD" id="cd05233">
    <property type="entry name" value="SDR_c"/>
    <property type="match status" value="1"/>
</dbReference>
<sequence>MTETRVLLIAGGSGSIGSAIARLALDQGWKVALHGRSPEKLQDMVVDLSDFGTIDGFAADIWAEDAAEVLVAEVAEQYGRIDAVIDCTATGPQGITGLFPGTSPGVFGDFLKVSVGWIERLAHAAYELLAQQGGTLIAFVSDAGIYAAPRQTLIGAARAGTIGFIRNFAVEAARDGIRAHVISPSYVEGSESAQRMGSERMASAAQRAGLGLPTAEDIAPLALFLCGDGARRITGQVLSVNGGLNA</sequence>
<dbReference type="PANTHER" id="PTHR43669">
    <property type="entry name" value="5-KETO-D-GLUCONATE 5-REDUCTASE"/>
    <property type="match status" value="1"/>
</dbReference>